<gene>
    <name evidence="1" type="ORF">ES332_D11G345200v1</name>
</gene>
<accession>A0A5D2IW27</accession>
<dbReference type="AlphaFoldDB" id="A0A5D2IW27"/>
<dbReference type="Proteomes" id="UP000322667">
    <property type="component" value="Chromosome D11"/>
</dbReference>
<proteinExistence type="predicted"/>
<organism evidence="1 2">
    <name type="scientific">Gossypium tomentosum</name>
    <name type="common">Hawaiian cotton</name>
    <name type="synonym">Gossypium sandvicense</name>
    <dbReference type="NCBI Taxonomy" id="34277"/>
    <lineage>
        <taxon>Eukaryota</taxon>
        <taxon>Viridiplantae</taxon>
        <taxon>Streptophyta</taxon>
        <taxon>Embryophyta</taxon>
        <taxon>Tracheophyta</taxon>
        <taxon>Spermatophyta</taxon>
        <taxon>Magnoliopsida</taxon>
        <taxon>eudicotyledons</taxon>
        <taxon>Gunneridae</taxon>
        <taxon>Pentapetalae</taxon>
        <taxon>rosids</taxon>
        <taxon>malvids</taxon>
        <taxon>Malvales</taxon>
        <taxon>Malvaceae</taxon>
        <taxon>Malvoideae</taxon>
        <taxon>Gossypium</taxon>
    </lineage>
</organism>
<protein>
    <submittedName>
        <fullName evidence="1">Uncharacterized protein</fullName>
    </submittedName>
</protein>
<evidence type="ECO:0000313" key="1">
    <source>
        <dbReference type="EMBL" id="TYH46560.1"/>
    </source>
</evidence>
<keyword evidence="2" id="KW-1185">Reference proteome</keyword>
<sequence length="85" mass="9552">MKDYWIMSKAIVFEVVGRALLYTAKAVQIQCLVLGIWEPIILFFKSITLKVVGSALLYTAKACENNCTTSSPWEPIILFYPSFAS</sequence>
<name>A0A5D2IW27_GOSTO</name>
<dbReference type="EMBL" id="CM017633">
    <property type="protein sequence ID" value="TYH46560.1"/>
    <property type="molecule type" value="Genomic_DNA"/>
</dbReference>
<reference evidence="1 2" key="1">
    <citation type="submission" date="2019-07" db="EMBL/GenBank/DDBJ databases">
        <title>WGS assembly of Gossypium tomentosum.</title>
        <authorList>
            <person name="Chen Z.J."/>
            <person name="Sreedasyam A."/>
            <person name="Ando A."/>
            <person name="Song Q."/>
            <person name="De L."/>
            <person name="Hulse-Kemp A."/>
            <person name="Ding M."/>
            <person name="Ye W."/>
            <person name="Kirkbride R."/>
            <person name="Jenkins J."/>
            <person name="Plott C."/>
            <person name="Lovell J."/>
            <person name="Lin Y.-M."/>
            <person name="Vaughn R."/>
            <person name="Liu B."/>
            <person name="Li W."/>
            <person name="Simpson S."/>
            <person name="Scheffler B."/>
            <person name="Saski C."/>
            <person name="Grover C."/>
            <person name="Hu G."/>
            <person name="Conover J."/>
            <person name="Carlson J."/>
            <person name="Shu S."/>
            <person name="Boston L."/>
            <person name="Williams M."/>
            <person name="Peterson D."/>
            <person name="Mcgee K."/>
            <person name="Jones D."/>
            <person name="Wendel J."/>
            <person name="Stelly D."/>
            <person name="Grimwood J."/>
            <person name="Schmutz J."/>
        </authorList>
    </citation>
    <scope>NUCLEOTIDE SEQUENCE [LARGE SCALE GENOMIC DNA]</scope>
    <source>
        <strain evidence="1">7179.01</strain>
    </source>
</reference>
<evidence type="ECO:0000313" key="2">
    <source>
        <dbReference type="Proteomes" id="UP000322667"/>
    </source>
</evidence>